<gene>
    <name evidence="1" type="ORF">US28_C0029G0013</name>
</gene>
<sequence length="189" mass="21281">MIENPQYTGVFVGIPLPDVFIGDLVCVQDQIVHVIPGLRIVKPKYAHLTVFRIGSLSNSELIALEDSLRAFLTKNSFPDITVKGLKGSNQSRFLSLEAFPDDFLRGLRLKIVEDYSGKKVSFPKKSYPHLTLSTWIRKDTFNLILDKFEIIEDITSSVDWTFPIQEMAIYGKPLANPRVTTIIARVSAP</sequence>
<comment type="caution">
    <text evidence="1">The sequence shown here is derived from an EMBL/GenBank/DDBJ whole genome shotgun (WGS) entry which is preliminary data.</text>
</comment>
<dbReference type="Proteomes" id="UP000034448">
    <property type="component" value="Unassembled WGS sequence"/>
</dbReference>
<dbReference type="EMBL" id="LBSJ01000029">
    <property type="protein sequence ID" value="KKQ14788.1"/>
    <property type="molecule type" value="Genomic_DNA"/>
</dbReference>
<dbReference type="InterPro" id="IPR009097">
    <property type="entry name" value="Cyclic_Pdiesterase"/>
</dbReference>
<proteinExistence type="predicted"/>
<evidence type="ECO:0008006" key="3">
    <source>
        <dbReference type="Google" id="ProtNLM"/>
    </source>
</evidence>
<dbReference type="SUPFAM" id="SSF55144">
    <property type="entry name" value="LigT-like"/>
    <property type="match status" value="1"/>
</dbReference>
<evidence type="ECO:0000313" key="1">
    <source>
        <dbReference type="EMBL" id="KKQ14788.1"/>
    </source>
</evidence>
<evidence type="ECO:0000313" key="2">
    <source>
        <dbReference type="Proteomes" id="UP000034448"/>
    </source>
</evidence>
<dbReference type="Gene3D" id="3.90.1140.10">
    <property type="entry name" value="Cyclic phosphodiesterase"/>
    <property type="match status" value="1"/>
</dbReference>
<organism evidence="1 2">
    <name type="scientific">Candidatus Daviesbacteria bacterium GW2011_GWA1_36_8</name>
    <dbReference type="NCBI Taxonomy" id="1618417"/>
    <lineage>
        <taxon>Bacteria</taxon>
        <taxon>Candidatus Daviesiibacteriota</taxon>
    </lineage>
</organism>
<accession>A0A0G0F6H6</accession>
<name>A0A0G0F6H6_9BACT</name>
<protein>
    <recommendedName>
        <fullName evidence="3">2'-5' RNA ligase</fullName>
    </recommendedName>
</protein>
<dbReference type="AlphaFoldDB" id="A0A0G0F6H6"/>
<reference evidence="1 2" key="1">
    <citation type="journal article" date="2015" name="Nature">
        <title>rRNA introns, odd ribosomes, and small enigmatic genomes across a large radiation of phyla.</title>
        <authorList>
            <person name="Brown C.T."/>
            <person name="Hug L.A."/>
            <person name="Thomas B.C."/>
            <person name="Sharon I."/>
            <person name="Castelle C.J."/>
            <person name="Singh A."/>
            <person name="Wilkins M.J."/>
            <person name="Williams K.H."/>
            <person name="Banfield J.F."/>
        </authorList>
    </citation>
    <scope>NUCLEOTIDE SEQUENCE [LARGE SCALE GENOMIC DNA]</scope>
</reference>